<dbReference type="AlphaFoldDB" id="A0A4Y2EYF3"/>
<protein>
    <submittedName>
        <fullName evidence="2">Uncharacterized protein</fullName>
    </submittedName>
</protein>
<keyword evidence="3" id="KW-1185">Reference proteome</keyword>
<evidence type="ECO:0000313" key="2">
    <source>
        <dbReference type="EMBL" id="GBM34273.1"/>
    </source>
</evidence>
<evidence type="ECO:0000256" key="1">
    <source>
        <dbReference type="SAM" id="MobiDB-lite"/>
    </source>
</evidence>
<dbReference type="EMBL" id="BGPR01000755">
    <property type="protein sequence ID" value="GBM34273.1"/>
    <property type="molecule type" value="Genomic_DNA"/>
</dbReference>
<dbReference type="Proteomes" id="UP000499080">
    <property type="component" value="Unassembled WGS sequence"/>
</dbReference>
<gene>
    <name evidence="2" type="ORF">AVEN_252998_1</name>
</gene>
<name>A0A4Y2EYF3_ARAVE</name>
<evidence type="ECO:0000313" key="3">
    <source>
        <dbReference type="Proteomes" id="UP000499080"/>
    </source>
</evidence>
<sequence length="190" mass="22606">MAFLAKAQNFDLLRLSSEVGLDVSRNVSTLELVKLIQSSSEFEQDTFKDILKAVTSARIKKEEEEKEYVARKKGGERELVAKEREKERGKEKEDREFAAKEKEKEREKEREQKLLLKKMELEIEERRIELTTGERVKSSFDVHHLIQKFDPKLWNISLYLALLEWQVKRAKIFEELWVSSWVYFPATWPN</sequence>
<accession>A0A4Y2EYF3</accession>
<reference evidence="2 3" key="1">
    <citation type="journal article" date="2019" name="Sci. Rep.">
        <title>Orb-weaving spider Araneus ventricosus genome elucidates the spidroin gene catalogue.</title>
        <authorList>
            <person name="Kono N."/>
            <person name="Nakamura H."/>
            <person name="Ohtoshi R."/>
            <person name="Moran D.A.P."/>
            <person name="Shinohara A."/>
            <person name="Yoshida Y."/>
            <person name="Fujiwara M."/>
            <person name="Mori M."/>
            <person name="Tomita M."/>
            <person name="Arakawa K."/>
        </authorList>
    </citation>
    <scope>NUCLEOTIDE SEQUENCE [LARGE SCALE GENOMIC DNA]</scope>
</reference>
<proteinExistence type="predicted"/>
<feature type="region of interest" description="Disordered" evidence="1">
    <location>
        <begin position="80"/>
        <end position="105"/>
    </location>
</feature>
<comment type="caution">
    <text evidence="2">The sequence shown here is derived from an EMBL/GenBank/DDBJ whole genome shotgun (WGS) entry which is preliminary data.</text>
</comment>
<organism evidence="2 3">
    <name type="scientific">Araneus ventricosus</name>
    <name type="common">Orbweaver spider</name>
    <name type="synonym">Epeira ventricosa</name>
    <dbReference type="NCBI Taxonomy" id="182803"/>
    <lineage>
        <taxon>Eukaryota</taxon>
        <taxon>Metazoa</taxon>
        <taxon>Ecdysozoa</taxon>
        <taxon>Arthropoda</taxon>
        <taxon>Chelicerata</taxon>
        <taxon>Arachnida</taxon>
        <taxon>Araneae</taxon>
        <taxon>Araneomorphae</taxon>
        <taxon>Entelegynae</taxon>
        <taxon>Araneoidea</taxon>
        <taxon>Araneidae</taxon>
        <taxon>Araneus</taxon>
    </lineage>
</organism>